<dbReference type="Gene3D" id="3.40.50.1110">
    <property type="entry name" value="SGNH hydrolase"/>
    <property type="match status" value="1"/>
</dbReference>
<dbReference type="SUPFAM" id="SSF52266">
    <property type="entry name" value="SGNH hydrolase"/>
    <property type="match status" value="1"/>
</dbReference>
<reference evidence="2 3" key="1">
    <citation type="submission" date="2018-07" db="EMBL/GenBank/DDBJ databases">
        <title>Genomic Encyclopedia of Type Strains, Phase IV (KMG-IV): sequencing the most valuable type-strain genomes for metagenomic binning, comparative biology and taxonomic classification.</title>
        <authorList>
            <person name="Goeker M."/>
        </authorList>
    </citation>
    <scope>NUCLEOTIDE SEQUENCE [LARGE SCALE GENOMIC DNA]</scope>
    <source>
        <strain evidence="2 3">DSM 16500</strain>
    </source>
</reference>
<protein>
    <submittedName>
        <fullName evidence="2">Phospholipase/lecithinase/hemolysin</fullName>
    </submittedName>
</protein>
<dbReference type="AlphaFoldDB" id="A0A370GI68"/>
<comment type="caution">
    <text evidence="2">The sequence shown here is derived from an EMBL/GenBank/DDBJ whole genome shotgun (WGS) entry which is preliminary data.</text>
</comment>
<dbReference type="GO" id="GO:0016788">
    <property type="term" value="F:hydrolase activity, acting on ester bonds"/>
    <property type="evidence" value="ECO:0007669"/>
    <property type="project" value="InterPro"/>
</dbReference>
<evidence type="ECO:0000313" key="2">
    <source>
        <dbReference type="EMBL" id="RDI43347.1"/>
    </source>
</evidence>
<dbReference type="InterPro" id="IPR001087">
    <property type="entry name" value="GDSL"/>
</dbReference>
<dbReference type="EMBL" id="QQAX01000011">
    <property type="protein sequence ID" value="RDI43347.1"/>
    <property type="molecule type" value="Genomic_DNA"/>
</dbReference>
<accession>A0A370GI68</accession>
<dbReference type="Proteomes" id="UP000254720">
    <property type="component" value="Unassembled WGS sequence"/>
</dbReference>
<organism evidence="2 3">
    <name type="scientific">Aquicella lusitana</name>
    <dbReference type="NCBI Taxonomy" id="254246"/>
    <lineage>
        <taxon>Bacteria</taxon>
        <taxon>Pseudomonadati</taxon>
        <taxon>Pseudomonadota</taxon>
        <taxon>Gammaproteobacteria</taxon>
        <taxon>Legionellales</taxon>
        <taxon>Coxiellaceae</taxon>
        <taxon>Aquicella</taxon>
    </lineage>
</organism>
<evidence type="ECO:0000256" key="1">
    <source>
        <dbReference type="ARBA" id="ARBA00008668"/>
    </source>
</evidence>
<keyword evidence="3" id="KW-1185">Reference proteome</keyword>
<name>A0A370GI68_9COXI</name>
<dbReference type="CDD" id="cd01846">
    <property type="entry name" value="fatty_acyltransferase_like"/>
    <property type="match status" value="1"/>
</dbReference>
<dbReference type="RefSeq" id="WP_170131799.1">
    <property type="nucleotide sequence ID" value="NZ_LR699114.1"/>
</dbReference>
<dbReference type="PANTHER" id="PTHR22835">
    <property type="entry name" value="ZINC FINGER FYVE DOMAIN CONTAINING PROTEIN"/>
    <property type="match status" value="1"/>
</dbReference>
<dbReference type="PANTHER" id="PTHR22835:SF659">
    <property type="entry name" value="GDSL LIPASE_ACYLHYDROLASE, PUTATIVE (AFU_ORTHOLOGUE AFUA_2G00510)-RELATED"/>
    <property type="match status" value="1"/>
</dbReference>
<evidence type="ECO:0000313" key="3">
    <source>
        <dbReference type="Proteomes" id="UP000254720"/>
    </source>
</evidence>
<dbReference type="Pfam" id="PF00657">
    <property type="entry name" value="Lipase_GDSL"/>
    <property type="match status" value="1"/>
</dbReference>
<proteinExistence type="inferred from homology"/>
<sequence length="379" mass="42488">MKQNNHKIFNVFCIVLAWFLFAAYPVSGLADGAYPYNKILFFGDSLSDNGNLYSFDFGYLPKSPPYFEGRFSNGYVWSEAVAKYLYDSNYISSDNYAIGGETAIFHNPVNGYLPYSLTASLNSYLLRSAFGDRSMTLFVIWIGGNDYLKGSTEVDQLTTDVVANIKATIESLIYRGGVNFLIINLPDLSLTPYAKENNMVQNLHELTAMHNTKLAEAVTQIQDGYKNINIHLYDVSTLFAQLIENPDVFNKKYQLHIKNTGAACWQGGYTRKQKQASLTEEAIAQQLQEQMRMKIKSASFTDSGAEQPKLDPAAFAHQIATTPALAEAYKTSEKAAEGELPCRSPDEYVFWDHIHPTAVMHSVLAKDIIGFIDQNYPRV</sequence>
<gene>
    <name evidence="2" type="ORF">C8D86_1113</name>
</gene>
<comment type="similarity">
    <text evidence="1">Belongs to the 'GDSL' lipolytic enzyme family.</text>
</comment>
<dbReference type="InterPro" id="IPR036514">
    <property type="entry name" value="SGNH_hydro_sf"/>
</dbReference>